<proteinExistence type="predicted"/>
<sequence length="36" mass="4097">MSNDNGSEPRRRVSWLGVASLLVAVTRLVLDVWRKD</sequence>
<accession>A0A4R6DGR3</accession>
<comment type="caution">
    <text evidence="2">The sequence shown here is derived from an EMBL/GenBank/DDBJ whole genome shotgun (WGS) entry which is preliminary data.</text>
</comment>
<evidence type="ECO:0000313" key="3">
    <source>
        <dbReference type="Proteomes" id="UP000295764"/>
    </source>
</evidence>
<dbReference type="AlphaFoldDB" id="A0A4R6DGR3"/>
<organism evidence="2 3">
    <name type="scientific">Curtobacterium flaccumfaciens</name>
    <dbReference type="NCBI Taxonomy" id="2035"/>
    <lineage>
        <taxon>Bacteria</taxon>
        <taxon>Bacillati</taxon>
        <taxon>Actinomycetota</taxon>
        <taxon>Actinomycetes</taxon>
        <taxon>Micrococcales</taxon>
        <taxon>Microbacteriaceae</taxon>
        <taxon>Curtobacterium</taxon>
    </lineage>
</organism>
<keyword evidence="1" id="KW-0812">Transmembrane</keyword>
<keyword evidence="1" id="KW-0472">Membrane</keyword>
<feature type="transmembrane region" description="Helical" evidence="1">
    <location>
        <begin position="12"/>
        <end position="30"/>
    </location>
</feature>
<name>A0A4R6DGR3_9MICO</name>
<dbReference type="Proteomes" id="UP000295764">
    <property type="component" value="Unassembled WGS sequence"/>
</dbReference>
<evidence type="ECO:0000256" key="1">
    <source>
        <dbReference type="SAM" id="Phobius"/>
    </source>
</evidence>
<evidence type="ECO:0000313" key="2">
    <source>
        <dbReference type="EMBL" id="TDN43851.1"/>
    </source>
</evidence>
<protein>
    <submittedName>
        <fullName evidence="2">Uncharacterized protein</fullName>
    </submittedName>
</protein>
<gene>
    <name evidence="2" type="ORF">EDF64_10624</name>
</gene>
<dbReference type="EMBL" id="SNVW01000006">
    <property type="protein sequence ID" value="TDN43851.1"/>
    <property type="molecule type" value="Genomic_DNA"/>
</dbReference>
<reference evidence="2 3" key="1">
    <citation type="submission" date="2019-03" db="EMBL/GenBank/DDBJ databases">
        <title>Genomic analyses of the natural microbiome of Caenorhabditis elegans.</title>
        <authorList>
            <person name="Samuel B."/>
        </authorList>
    </citation>
    <scope>NUCLEOTIDE SEQUENCE [LARGE SCALE GENOMIC DNA]</scope>
    <source>
        <strain evidence="2 3">JUb65</strain>
    </source>
</reference>
<keyword evidence="1" id="KW-1133">Transmembrane helix</keyword>